<evidence type="ECO:0000313" key="10">
    <source>
        <dbReference type="Proteomes" id="UP000383932"/>
    </source>
</evidence>
<dbReference type="Proteomes" id="UP000383932">
    <property type="component" value="Unassembled WGS sequence"/>
</dbReference>
<dbReference type="Gene3D" id="3.20.20.80">
    <property type="entry name" value="Glycosidases"/>
    <property type="match status" value="1"/>
</dbReference>
<name>A0A5N5QHE6_9AGAM</name>
<evidence type="ECO:0000256" key="6">
    <source>
        <dbReference type="ARBA" id="ARBA00023295"/>
    </source>
</evidence>
<dbReference type="OrthoDB" id="6039950at2759"/>
<comment type="function">
    <text evidence="1">Alpha-L-fucosidase is responsible for hydrolyzing the alpha-1,6-linked fucose joined to the reducing-end N-acetylglucosamine of the carbohydrate moieties of glycoproteins.</text>
</comment>
<evidence type="ECO:0000256" key="3">
    <source>
        <dbReference type="ARBA" id="ARBA00012662"/>
    </source>
</evidence>
<protein>
    <recommendedName>
        <fullName evidence="3">alpha-L-fucosidase</fullName>
        <ecNumber evidence="3">3.2.1.51</ecNumber>
    </recommendedName>
</protein>
<dbReference type="InterPro" id="IPR017853">
    <property type="entry name" value="GH"/>
</dbReference>
<comment type="similarity">
    <text evidence="2">Belongs to the glycosyl hydrolase 29 family.</text>
</comment>
<evidence type="ECO:0000256" key="4">
    <source>
        <dbReference type="ARBA" id="ARBA00022729"/>
    </source>
</evidence>
<feature type="chain" id="PRO_5024358434" description="alpha-L-fucosidase" evidence="7">
    <location>
        <begin position="19"/>
        <end position="859"/>
    </location>
</feature>
<evidence type="ECO:0000256" key="1">
    <source>
        <dbReference type="ARBA" id="ARBA00004071"/>
    </source>
</evidence>
<dbReference type="SMART" id="SM00812">
    <property type="entry name" value="Alpha_L_fucos"/>
    <property type="match status" value="1"/>
</dbReference>
<feature type="signal peptide" evidence="7">
    <location>
        <begin position="1"/>
        <end position="18"/>
    </location>
</feature>
<keyword evidence="5" id="KW-0378">Hydrolase</keyword>
<dbReference type="SUPFAM" id="SSF51445">
    <property type="entry name" value="(Trans)glycosidases"/>
    <property type="match status" value="1"/>
</dbReference>
<dbReference type="InterPro" id="IPR016286">
    <property type="entry name" value="FUC_metazoa-typ"/>
</dbReference>
<proteinExistence type="inferred from homology"/>
<keyword evidence="6" id="KW-0326">Glycosidase</keyword>
<dbReference type="PANTHER" id="PTHR10030">
    <property type="entry name" value="ALPHA-L-FUCOSIDASE"/>
    <property type="match status" value="1"/>
</dbReference>
<dbReference type="Pfam" id="PF01120">
    <property type="entry name" value="Alpha_L_fucos"/>
    <property type="match status" value="1"/>
</dbReference>
<evidence type="ECO:0000256" key="2">
    <source>
        <dbReference type="ARBA" id="ARBA00007951"/>
    </source>
</evidence>
<accession>A0A5N5QHE6</accession>
<dbReference type="PRINTS" id="PR00741">
    <property type="entry name" value="GLHYDRLASE29"/>
</dbReference>
<dbReference type="GO" id="GO:0004560">
    <property type="term" value="F:alpha-L-fucosidase activity"/>
    <property type="evidence" value="ECO:0007669"/>
    <property type="project" value="UniProtKB-EC"/>
</dbReference>
<keyword evidence="4 7" id="KW-0732">Signal</keyword>
<dbReference type="InterPro" id="IPR000933">
    <property type="entry name" value="Glyco_hydro_29"/>
</dbReference>
<dbReference type="GO" id="GO:0016139">
    <property type="term" value="P:glycoside catabolic process"/>
    <property type="evidence" value="ECO:0007669"/>
    <property type="project" value="TreeGrafter"/>
</dbReference>
<dbReference type="GO" id="GO:0006004">
    <property type="term" value="P:fucose metabolic process"/>
    <property type="evidence" value="ECO:0007669"/>
    <property type="project" value="InterPro"/>
</dbReference>
<feature type="domain" description="Glycoside hydrolase family 29 N-terminal" evidence="8">
    <location>
        <begin position="404"/>
        <end position="760"/>
    </location>
</feature>
<evidence type="ECO:0000256" key="5">
    <source>
        <dbReference type="ARBA" id="ARBA00022801"/>
    </source>
</evidence>
<organism evidence="9 10">
    <name type="scientific">Ceratobasidium theobromae</name>
    <dbReference type="NCBI Taxonomy" id="1582974"/>
    <lineage>
        <taxon>Eukaryota</taxon>
        <taxon>Fungi</taxon>
        <taxon>Dikarya</taxon>
        <taxon>Basidiomycota</taxon>
        <taxon>Agaricomycotina</taxon>
        <taxon>Agaricomycetes</taxon>
        <taxon>Cantharellales</taxon>
        <taxon>Ceratobasidiaceae</taxon>
        <taxon>Ceratobasidium</taxon>
    </lineage>
</organism>
<keyword evidence="10" id="KW-1185">Reference proteome</keyword>
<dbReference type="PANTHER" id="PTHR10030:SF37">
    <property type="entry name" value="ALPHA-L-FUCOSIDASE-RELATED"/>
    <property type="match status" value="1"/>
</dbReference>
<dbReference type="InterPro" id="IPR057739">
    <property type="entry name" value="Glyco_hydro_29_N"/>
</dbReference>
<dbReference type="EC" id="3.2.1.51" evidence="3"/>
<sequence>MLSIWILALARLISSGCARDVVFTHIHPVVHDSETAGHIGTQNPILSEAFPLSQLYNNIACGPHGDFDGAGSAFPIHTLPHGEFTHDRVSFQLPEFGSAHGDNVITDGEVLKLSGPRYIREIHVLYAGDHNDGDTHSQDGYSDYLLIRRLSGETGARFQFEFEDDSKQEVDVKNWWTLHWLNVGVIKSSHHTTDHGTSVNHNVTQIHHWSASVNTRSPLRAISLPPKGSYNRFHLFALSIVYAGPLSGCVPEPSHYEQLPLALAPPSPGPRLVIRRARTTHKLHEVVDRLGNPLELGGAQLVEITLANLRPTAAGAHPRCWAGPVHLWVFSDTTYTVKHGEVHRLMPGDEVKVRVWVRNFDQVVAGSPGTMRIEVRDASGAPGEQGKALFVSDGWPMVAGVPPYDGSEQSLGKHETPLWWDDAKFGIFIHWGIYSVPAWSPKGYYAAWYQWWLHNPPGPQNILWNYHKEHYGEGCHNNAELRCSDDFIPNFTASEFNASEWIQLFSDAGAKYFVLVTKHHEGFSLFDTGNTTHRSSVYLGPRRDFIKELMDAARTEHPEMRRGTYYSLPEWFNPDAGPYGFETFPGHLARNAYNESKVEPYTGRIEGKDYLRDIQLAHMKILAHTYETEIMWCDIGGPNKTLEFAAEWYNAAAKAGREVVMNNRCGAIPDFDTPEYAKFSSTQERKWETNEGIDPVCYSYNWETKDEEYRSAEKIIHTLVDITSKNGNYLLNLGPTRTGRIIKPMIDRVLEVGRWLKHSGDCVYGTDYYFLGSDEGNLRFTRTPNTTCVIALSRPQNGTLVITKPLPIMPGDIVNLLGAPPVNGGLKWIRHHADITTILVPEEQLDAVQHAWAFQIVHL</sequence>
<gene>
    <name evidence="9" type="ORF">CTheo_5664</name>
</gene>
<dbReference type="EMBL" id="SSOP01000138">
    <property type="protein sequence ID" value="KAB5590881.1"/>
    <property type="molecule type" value="Genomic_DNA"/>
</dbReference>
<dbReference type="AlphaFoldDB" id="A0A5N5QHE6"/>
<evidence type="ECO:0000256" key="7">
    <source>
        <dbReference type="SAM" id="SignalP"/>
    </source>
</evidence>
<evidence type="ECO:0000313" key="9">
    <source>
        <dbReference type="EMBL" id="KAB5590881.1"/>
    </source>
</evidence>
<reference evidence="9 10" key="1">
    <citation type="journal article" date="2019" name="Fungal Biol. Biotechnol.">
        <title>Draft genome sequence of fastidious pathogen Ceratobasidium theobromae, which causes vascular-streak dieback in Theobroma cacao.</title>
        <authorList>
            <person name="Ali S.S."/>
            <person name="Asman A."/>
            <person name="Shao J."/>
            <person name="Firmansyah A.P."/>
            <person name="Susilo A.W."/>
            <person name="Rosmana A."/>
            <person name="McMahon P."/>
            <person name="Junaid M."/>
            <person name="Guest D."/>
            <person name="Kheng T.Y."/>
            <person name="Meinhardt L.W."/>
            <person name="Bailey B.A."/>
        </authorList>
    </citation>
    <scope>NUCLEOTIDE SEQUENCE [LARGE SCALE GENOMIC DNA]</scope>
    <source>
        <strain evidence="9 10">CT2</strain>
    </source>
</reference>
<comment type="caution">
    <text evidence="9">The sequence shown here is derived from an EMBL/GenBank/DDBJ whole genome shotgun (WGS) entry which is preliminary data.</text>
</comment>
<evidence type="ECO:0000259" key="8">
    <source>
        <dbReference type="Pfam" id="PF01120"/>
    </source>
</evidence>